<dbReference type="Pfam" id="PF00072">
    <property type="entry name" value="Response_reg"/>
    <property type="match status" value="1"/>
</dbReference>
<evidence type="ECO:0000259" key="12">
    <source>
        <dbReference type="PROSITE" id="PS50110"/>
    </source>
</evidence>
<dbReference type="InterPro" id="IPR001789">
    <property type="entry name" value="Sig_transdc_resp-reg_receiver"/>
</dbReference>
<dbReference type="Proteomes" id="UP000018227">
    <property type="component" value="Unassembled WGS sequence"/>
</dbReference>
<dbReference type="AlphaFoldDB" id="V2Y050"/>
<evidence type="ECO:0000313" key="13">
    <source>
        <dbReference type="EMBL" id="ESL02348.1"/>
    </source>
</evidence>
<dbReference type="Gene3D" id="3.40.50.2300">
    <property type="match status" value="1"/>
</dbReference>
<feature type="domain" description="Response regulatory" evidence="12">
    <location>
        <begin position="4"/>
        <end position="121"/>
    </location>
</feature>
<dbReference type="PANTHER" id="PTHR42713:SF3">
    <property type="entry name" value="TRANSCRIPTIONAL REGULATORY PROTEIN HPTR"/>
    <property type="match status" value="1"/>
</dbReference>
<evidence type="ECO:0000259" key="11">
    <source>
        <dbReference type="PROSITE" id="PS01124"/>
    </source>
</evidence>
<keyword evidence="3" id="KW-0963">Cytoplasm</keyword>
<dbReference type="PROSITE" id="PS00041">
    <property type="entry name" value="HTH_ARAC_FAMILY_1"/>
    <property type="match status" value="1"/>
</dbReference>
<dbReference type="InterPro" id="IPR018062">
    <property type="entry name" value="HTH_AraC-typ_CS"/>
</dbReference>
<evidence type="ECO:0000256" key="3">
    <source>
        <dbReference type="ARBA" id="ARBA00022490"/>
    </source>
</evidence>
<dbReference type="InterPro" id="IPR018060">
    <property type="entry name" value="HTH_AraC"/>
</dbReference>
<keyword evidence="7" id="KW-0238">DNA-binding</keyword>
<dbReference type="Pfam" id="PF12833">
    <property type="entry name" value="HTH_18"/>
    <property type="match status" value="1"/>
</dbReference>
<dbReference type="RefSeq" id="WP_023355342.1">
    <property type="nucleotide sequence ID" value="NZ_KI535369.1"/>
</dbReference>
<dbReference type="eggNOG" id="COG4753">
    <property type="taxonomic scope" value="Bacteria"/>
</dbReference>
<dbReference type="SUPFAM" id="SSF52172">
    <property type="entry name" value="CheY-like"/>
    <property type="match status" value="1"/>
</dbReference>
<dbReference type="PANTHER" id="PTHR42713">
    <property type="entry name" value="HISTIDINE KINASE-RELATED"/>
    <property type="match status" value="1"/>
</dbReference>
<dbReference type="GO" id="GO:0043565">
    <property type="term" value="F:sequence-specific DNA binding"/>
    <property type="evidence" value="ECO:0007669"/>
    <property type="project" value="InterPro"/>
</dbReference>
<keyword evidence="4 10" id="KW-0597">Phosphoprotein</keyword>
<dbReference type="EMBL" id="ACIL03000016">
    <property type="protein sequence ID" value="ESL02348.1"/>
    <property type="molecule type" value="Genomic_DNA"/>
</dbReference>
<evidence type="ECO:0000313" key="14">
    <source>
        <dbReference type="Proteomes" id="UP000018227"/>
    </source>
</evidence>
<dbReference type="eggNOG" id="COG2207">
    <property type="taxonomic scope" value="Bacteria"/>
</dbReference>
<dbReference type="PROSITE" id="PS01124">
    <property type="entry name" value="HTH_ARAC_FAMILY_2"/>
    <property type="match status" value="1"/>
</dbReference>
<dbReference type="SMART" id="SM00448">
    <property type="entry name" value="REC"/>
    <property type="match status" value="1"/>
</dbReference>
<feature type="domain" description="HTH araC/xylS-type" evidence="11">
    <location>
        <begin position="264"/>
        <end position="362"/>
    </location>
</feature>
<dbReference type="PROSITE" id="PS50110">
    <property type="entry name" value="RESPONSE_REGULATORY"/>
    <property type="match status" value="1"/>
</dbReference>
<evidence type="ECO:0000256" key="1">
    <source>
        <dbReference type="ARBA" id="ARBA00004496"/>
    </source>
</evidence>
<name>V2Y050_9FIRM</name>
<evidence type="ECO:0000256" key="8">
    <source>
        <dbReference type="ARBA" id="ARBA00023163"/>
    </source>
</evidence>
<keyword evidence="8" id="KW-0804">Transcription</keyword>
<dbReference type="SMART" id="SM00342">
    <property type="entry name" value="HTH_ARAC"/>
    <property type="match status" value="1"/>
</dbReference>
<evidence type="ECO:0000256" key="5">
    <source>
        <dbReference type="ARBA" id="ARBA00023012"/>
    </source>
</evidence>
<dbReference type="InterPro" id="IPR009057">
    <property type="entry name" value="Homeodomain-like_sf"/>
</dbReference>
<gene>
    <name evidence="13" type="ORF">GCWU0000282_002482</name>
</gene>
<evidence type="ECO:0000256" key="6">
    <source>
        <dbReference type="ARBA" id="ARBA00023015"/>
    </source>
</evidence>
<evidence type="ECO:0000256" key="10">
    <source>
        <dbReference type="PROSITE-ProRule" id="PRU00169"/>
    </source>
</evidence>
<feature type="modified residue" description="4-aspartylphosphate" evidence="10">
    <location>
        <position position="56"/>
    </location>
</feature>
<comment type="caution">
    <text evidence="13">The sequence shown here is derived from an EMBL/GenBank/DDBJ whole genome shotgun (WGS) entry which is preliminary data.</text>
</comment>
<comment type="subcellular location">
    <subcellularLocation>
        <location evidence="1">Cytoplasm</location>
    </subcellularLocation>
</comment>
<dbReference type="Gene3D" id="1.10.10.60">
    <property type="entry name" value="Homeodomain-like"/>
    <property type="match status" value="2"/>
</dbReference>
<reference evidence="13 14" key="1">
    <citation type="submission" date="2013-06" db="EMBL/GenBank/DDBJ databases">
        <authorList>
            <person name="Weinstock G."/>
            <person name="Sodergren E."/>
            <person name="Clifton S."/>
            <person name="Fulton L."/>
            <person name="Fulton B."/>
            <person name="Courtney L."/>
            <person name="Fronick C."/>
            <person name="Harrison M."/>
            <person name="Strong C."/>
            <person name="Farmer C."/>
            <person name="Delahaunty K."/>
            <person name="Markovic C."/>
            <person name="Hall O."/>
            <person name="Minx P."/>
            <person name="Tomlinson C."/>
            <person name="Mitreva M."/>
            <person name="Nelson J."/>
            <person name="Hou S."/>
            <person name="Wollam A."/>
            <person name="Pepin K.H."/>
            <person name="Johnson M."/>
            <person name="Bhonagiri V."/>
            <person name="Nash W.E."/>
            <person name="Warren W."/>
            <person name="Chinwalla A."/>
            <person name="Mardis E.R."/>
            <person name="Wilson R.K."/>
        </authorList>
    </citation>
    <scope>NUCLEOTIDE SEQUENCE [LARGE SCALE GENOMIC DNA]</scope>
    <source>
        <strain evidence="13 14">ATCC 51271</strain>
    </source>
</reference>
<dbReference type="GO" id="GO:0000160">
    <property type="term" value="P:phosphorelay signal transduction system"/>
    <property type="evidence" value="ECO:0007669"/>
    <property type="project" value="UniProtKB-KW"/>
</dbReference>
<evidence type="ECO:0000256" key="2">
    <source>
        <dbReference type="ARBA" id="ARBA00018672"/>
    </source>
</evidence>
<dbReference type="HOGENOM" id="CLU_000445_5_0_9"/>
<sequence length="371" mass="42940">MIRKVIIIDDEPWTRGVIMKLAHWNRLGLEAVGEAADGEAGLELIHRVSPDIVITDVRMPRINGIELVRALRTEGFRIPILIISGYDDFSYVRSALQLDVTDYLLKPIKGIELNQQLERCVKELEQDSLHIYPPITTEGFFVDGWENIFSDIRQKLMIALHAGNYFSIEQSFDHLYGEVCRHEGEQPHIAIMIGIYYSLLFTLQQYIETIGANRNEIFGSNTPSFVFSHDNTLQQTIDFIKELYTNTIRQSEKLHRQHSRIDIEKVSKYLQDNYTRGVTLEQTADIFHVTKEYLSKAFKLHCGEGFTEYVTALRMKRAHELITEHQVPLKEVAYMVGYLDLAHFYKTFKKFFGKTPGDVREMLKSDNTISL</sequence>
<evidence type="ECO:0000256" key="4">
    <source>
        <dbReference type="ARBA" id="ARBA00022553"/>
    </source>
</evidence>
<organism evidence="13 14">
    <name type="scientific">Catonella morbi ATCC 51271</name>
    <dbReference type="NCBI Taxonomy" id="592026"/>
    <lineage>
        <taxon>Bacteria</taxon>
        <taxon>Bacillati</taxon>
        <taxon>Bacillota</taxon>
        <taxon>Clostridia</taxon>
        <taxon>Lachnospirales</taxon>
        <taxon>Lachnospiraceae</taxon>
        <taxon>Catonella</taxon>
    </lineage>
</organism>
<keyword evidence="6" id="KW-0805">Transcription regulation</keyword>
<evidence type="ECO:0000256" key="9">
    <source>
        <dbReference type="ARBA" id="ARBA00024867"/>
    </source>
</evidence>
<comment type="function">
    <text evidence="9">May play the central regulatory role in sporulation. It may be an element of the effector pathway responsible for the activation of sporulation genes in response to nutritional stress. Spo0A may act in concert with spo0H (a sigma factor) to control the expression of some genes that are critical to the sporulation process.</text>
</comment>
<dbReference type="OrthoDB" id="9794370at2"/>
<dbReference type="GO" id="GO:0003700">
    <property type="term" value="F:DNA-binding transcription factor activity"/>
    <property type="evidence" value="ECO:0007669"/>
    <property type="project" value="InterPro"/>
</dbReference>
<proteinExistence type="predicted"/>
<dbReference type="CDD" id="cd17536">
    <property type="entry name" value="REC_YesN-like"/>
    <property type="match status" value="1"/>
</dbReference>
<dbReference type="STRING" id="592026.GCWU0000282_002482"/>
<keyword evidence="5" id="KW-0902">Two-component regulatory system</keyword>
<dbReference type="PRINTS" id="PR00032">
    <property type="entry name" value="HTHARAC"/>
</dbReference>
<dbReference type="InterPro" id="IPR011006">
    <property type="entry name" value="CheY-like_superfamily"/>
</dbReference>
<protein>
    <recommendedName>
        <fullName evidence="2">Stage 0 sporulation protein A homolog</fullName>
    </recommendedName>
</protein>
<dbReference type="InterPro" id="IPR020449">
    <property type="entry name" value="Tscrpt_reg_AraC-type_HTH"/>
</dbReference>
<keyword evidence="14" id="KW-1185">Reference proteome</keyword>
<dbReference type="SUPFAM" id="SSF46689">
    <property type="entry name" value="Homeodomain-like"/>
    <property type="match status" value="1"/>
</dbReference>
<dbReference type="GO" id="GO:0005737">
    <property type="term" value="C:cytoplasm"/>
    <property type="evidence" value="ECO:0007669"/>
    <property type="project" value="UniProtKB-SubCell"/>
</dbReference>
<evidence type="ECO:0000256" key="7">
    <source>
        <dbReference type="ARBA" id="ARBA00023125"/>
    </source>
</evidence>
<accession>V2Y050</accession>
<dbReference type="InterPro" id="IPR051552">
    <property type="entry name" value="HptR"/>
</dbReference>